<dbReference type="PANTHER" id="PTHR23149">
    <property type="entry name" value="G PATCH DOMAIN CONTAINING PROTEIN"/>
    <property type="match status" value="1"/>
</dbReference>
<proteinExistence type="predicted"/>
<feature type="compositionally biased region" description="Basic and acidic residues" evidence="1">
    <location>
        <begin position="84"/>
        <end position="94"/>
    </location>
</feature>
<dbReference type="HOGENOM" id="CLU_047471_0_0_1"/>
<dbReference type="PANTHER" id="PTHR23149:SF27">
    <property type="entry name" value="PIN2_TERF1-INTERACTING TELOMERASE INHIBITOR 1"/>
    <property type="match status" value="1"/>
</dbReference>
<dbReference type="GO" id="GO:0003676">
    <property type="term" value="F:nucleic acid binding"/>
    <property type="evidence" value="ECO:0007669"/>
    <property type="project" value="InterPro"/>
</dbReference>
<protein>
    <recommendedName>
        <fullName evidence="2">G-patch domain-containing protein</fullName>
    </recommendedName>
</protein>
<sequence>MLEKMGWTKGKGLGAKEDGSKDFIRIRHKSDNEGFGYEARDDQWTQHEKDFTGLLNNLHGESDENNEEPEQASSLGFGFQATKSTKESMKDKLTGKSLVEMSKTSRARVHYQKFARGKDLSRASEKDLANIFGKKAPTEDNIFSAFQAVNNFHEEEEKKETMEEPKRDGVQIVNTGISISDYFKQKMEALKLKRSAPNGAEDIPSKKSKNEEHSNFEEVSEDQTDSLEEIKVPESEEITKVKSKKKKKEKDPKSSEEIQQTIEEEPKSKHQSEFDSDFKSTSDDDNSSQVQKIDFVPERVSTEKEVTKADEEGEWQEVKSKKSQKEDEMLEQEEQQLDDLTTYRINSYKAEVFRNIDMCAFLGSNISQFKGYGLEAIDKLEVVTRNNDHYKIQQFHKKTQIIFDDADYREEVVQIGGHGQTADALLKMNNYRRKVIVAKKLKKKVPKLDLGAIKKRRAFTGI</sequence>
<dbReference type="EnsemblMetazoa" id="MESCA001263-RA">
    <property type="protein sequence ID" value="MESCA001263-PA"/>
    <property type="gene ID" value="MESCA001263"/>
</dbReference>
<reference evidence="4" key="1">
    <citation type="submission" date="2013-02" db="EMBL/GenBank/DDBJ databases">
        <authorList>
            <person name="Hughes D."/>
        </authorList>
    </citation>
    <scope>NUCLEOTIDE SEQUENCE</scope>
    <source>
        <strain>Durham</strain>
        <strain evidence="4">NC isolate 2 -- Noor lab</strain>
    </source>
</reference>
<name>T1GD82_MEGSC</name>
<dbReference type="STRING" id="36166.T1GD82"/>
<dbReference type="PROSITE" id="PS50174">
    <property type="entry name" value="G_PATCH"/>
    <property type="match status" value="1"/>
</dbReference>
<dbReference type="GO" id="GO:0005730">
    <property type="term" value="C:nucleolus"/>
    <property type="evidence" value="ECO:0007669"/>
    <property type="project" value="TreeGrafter"/>
</dbReference>
<feature type="compositionally biased region" description="Basic and acidic residues" evidence="1">
    <location>
        <begin position="295"/>
        <end position="327"/>
    </location>
</feature>
<feature type="compositionally biased region" description="Basic and acidic residues" evidence="1">
    <location>
        <begin position="264"/>
        <end position="282"/>
    </location>
</feature>
<feature type="compositionally biased region" description="Basic and acidic residues" evidence="1">
    <location>
        <begin position="228"/>
        <end position="240"/>
    </location>
</feature>
<dbReference type="InterPro" id="IPR000467">
    <property type="entry name" value="G_patch_dom"/>
</dbReference>
<dbReference type="EMBL" id="CAQQ02184973">
    <property type="status" value="NOT_ANNOTATED_CDS"/>
    <property type="molecule type" value="Genomic_DNA"/>
</dbReference>
<dbReference type="AlphaFoldDB" id="T1GD82"/>
<feature type="domain" description="G-patch" evidence="2">
    <location>
        <begin position="1"/>
        <end position="40"/>
    </location>
</feature>
<dbReference type="Pfam" id="PF01585">
    <property type="entry name" value="G-patch"/>
    <property type="match status" value="1"/>
</dbReference>
<feature type="region of interest" description="Disordered" evidence="1">
    <location>
        <begin position="192"/>
        <end position="330"/>
    </location>
</feature>
<evidence type="ECO:0000256" key="1">
    <source>
        <dbReference type="SAM" id="MobiDB-lite"/>
    </source>
</evidence>
<evidence type="ECO:0000259" key="2">
    <source>
        <dbReference type="PROSITE" id="PS50174"/>
    </source>
</evidence>
<feature type="compositionally biased region" description="Acidic residues" evidence="1">
    <location>
        <begin position="218"/>
        <end position="227"/>
    </location>
</feature>
<feature type="compositionally biased region" description="Basic and acidic residues" evidence="1">
    <location>
        <begin position="203"/>
        <end position="216"/>
    </location>
</feature>
<evidence type="ECO:0000313" key="4">
    <source>
        <dbReference type="Proteomes" id="UP000015102"/>
    </source>
</evidence>
<dbReference type="EMBL" id="CAQQ02184974">
    <property type="status" value="NOT_ANNOTATED_CDS"/>
    <property type="molecule type" value="Genomic_DNA"/>
</dbReference>
<dbReference type="InterPro" id="IPR050656">
    <property type="entry name" value="PINX1"/>
</dbReference>
<evidence type="ECO:0000313" key="3">
    <source>
        <dbReference type="EnsemblMetazoa" id="MESCA001263-PA"/>
    </source>
</evidence>
<keyword evidence="4" id="KW-1185">Reference proteome</keyword>
<dbReference type="Proteomes" id="UP000015102">
    <property type="component" value="Unassembled WGS sequence"/>
</dbReference>
<feature type="region of interest" description="Disordered" evidence="1">
    <location>
        <begin position="55"/>
        <end position="99"/>
    </location>
</feature>
<dbReference type="GO" id="GO:0010521">
    <property type="term" value="F:telomerase inhibitor activity"/>
    <property type="evidence" value="ECO:0007669"/>
    <property type="project" value="TreeGrafter"/>
</dbReference>
<feature type="region of interest" description="Disordered" evidence="1">
    <location>
        <begin position="1"/>
        <end position="20"/>
    </location>
</feature>
<accession>T1GD82</accession>
<dbReference type="SMART" id="SM00443">
    <property type="entry name" value="G_patch"/>
    <property type="match status" value="1"/>
</dbReference>
<organism evidence="3 4">
    <name type="scientific">Megaselia scalaris</name>
    <name type="common">Humpbacked fly</name>
    <name type="synonym">Phora scalaris</name>
    <dbReference type="NCBI Taxonomy" id="36166"/>
    <lineage>
        <taxon>Eukaryota</taxon>
        <taxon>Metazoa</taxon>
        <taxon>Ecdysozoa</taxon>
        <taxon>Arthropoda</taxon>
        <taxon>Hexapoda</taxon>
        <taxon>Insecta</taxon>
        <taxon>Pterygota</taxon>
        <taxon>Neoptera</taxon>
        <taxon>Endopterygota</taxon>
        <taxon>Diptera</taxon>
        <taxon>Brachycera</taxon>
        <taxon>Muscomorpha</taxon>
        <taxon>Platypezoidea</taxon>
        <taxon>Phoridae</taxon>
        <taxon>Megaseliini</taxon>
        <taxon>Megaselia</taxon>
    </lineage>
</organism>
<reference evidence="3" key="2">
    <citation type="submission" date="2015-06" db="UniProtKB">
        <authorList>
            <consortium name="EnsemblMetazoa"/>
        </authorList>
    </citation>
    <scope>IDENTIFICATION</scope>
</reference>